<gene>
    <name evidence="2" type="ORF">BDZ85DRAFT_38106</name>
</gene>
<dbReference type="Proteomes" id="UP000799538">
    <property type="component" value="Unassembled WGS sequence"/>
</dbReference>
<proteinExistence type="predicted"/>
<dbReference type="OrthoDB" id="10553631at2759"/>
<name>A0A6A6G389_9PEZI</name>
<accession>A0A6A6G389</accession>
<evidence type="ECO:0000256" key="1">
    <source>
        <dbReference type="SAM" id="MobiDB-lite"/>
    </source>
</evidence>
<protein>
    <submittedName>
        <fullName evidence="2">Uncharacterized protein</fullName>
    </submittedName>
</protein>
<evidence type="ECO:0000313" key="2">
    <source>
        <dbReference type="EMBL" id="KAF2220029.1"/>
    </source>
</evidence>
<reference evidence="3" key="1">
    <citation type="journal article" date="2020" name="Stud. Mycol.">
        <title>101 Dothideomycetes genomes: A test case for predicting lifestyles and emergence of pathogens.</title>
        <authorList>
            <person name="Haridas S."/>
            <person name="Albert R."/>
            <person name="Binder M."/>
            <person name="Bloem J."/>
            <person name="LaButti K."/>
            <person name="Salamov A."/>
            <person name="Andreopoulos B."/>
            <person name="Baker S."/>
            <person name="Barry K."/>
            <person name="Bills G."/>
            <person name="Bluhm B."/>
            <person name="Cannon C."/>
            <person name="Castanera R."/>
            <person name="Culley D."/>
            <person name="Daum C."/>
            <person name="Ezra D."/>
            <person name="Gonzalez J."/>
            <person name="Henrissat B."/>
            <person name="Kuo A."/>
            <person name="Liang C."/>
            <person name="Lipzen A."/>
            <person name="Lutzoni F."/>
            <person name="Magnuson J."/>
            <person name="Mondo S."/>
            <person name="Nolan M."/>
            <person name="Ohm R."/>
            <person name="Pangilinan J."/>
            <person name="Park H.-J."/>
            <person name="Ramirez L."/>
            <person name="Alfaro M."/>
            <person name="Sun H."/>
            <person name="Tritt A."/>
            <person name="Yoshinaga Y."/>
            <person name="Zwiers L.-H."/>
            <person name="Turgeon B."/>
            <person name="Goodwin S."/>
            <person name="Spatafora J."/>
            <person name="Crous P."/>
            <person name="Grigoriev I."/>
        </authorList>
    </citation>
    <scope>NUCLEOTIDE SEQUENCE [LARGE SCALE GENOMIC DNA]</scope>
    <source>
        <strain evidence="3">CECT 20119</strain>
    </source>
</reference>
<keyword evidence="3" id="KW-1185">Reference proteome</keyword>
<sequence>MENSIAFYQNRENQNSHLLSQPAKCHPNARCPTWQVHDRAAATQSNQPTNARSPVPYSPKLLLLRPLAPSPSPTREGWGRNTTPASGRAGVSRTAITSRRWNTAIRLLIGGLLVWGRGPSFAWSLLLSDSGSVGRVLLAALVLSISRGDPPWHAIT</sequence>
<dbReference type="AlphaFoldDB" id="A0A6A6G389"/>
<feature type="region of interest" description="Disordered" evidence="1">
    <location>
        <begin position="66"/>
        <end position="92"/>
    </location>
</feature>
<evidence type="ECO:0000313" key="3">
    <source>
        <dbReference type="Proteomes" id="UP000799538"/>
    </source>
</evidence>
<dbReference type="EMBL" id="ML992514">
    <property type="protein sequence ID" value="KAF2220029.1"/>
    <property type="molecule type" value="Genomic_DNA"/>
</dbReference>
<organism evidence="2 3">
    <name type="scientific">Elsinoe ampelina</name>
    <dbReference type="NCBI Taxonomy" id="302913"/>
    <lineage>
        <taxon>Eukaryota</taxon>
        <taxon>Fungi</taxon>
        <taxon>Dikarya</taxon>
        <taxon>Ascomycota</taxon>
        <taxon>Pezizomycotina</taxon>
        <taxon>Dothideomycetes</taxon>
        <taxon>Dothideomycetidae</taxon>
        <taxon>Myriangiales</taxon>
        <taxon>Elsinoaceae</taxon>
        <taxon>Elsinoe</taxon>
    </lineage>
</organism>